<sequence length="114" mass="12911">MSEPACENRQPNLNPTEIPIISEADNRINSQIEENFVSSHENSTANVIVGGSDQESGSAIKSDKIKTLELLIKDSPFNYDHWINLIQESKLNCDTSYTRSCYDRFLERFPTNVS</sequence>
<evidence type="ECO:0000313" key="2">
    <source>
        <dbReference type="Proteomes" id="UP000187429"/>
    </source>
</evidence>
<name>A0A1R1XXP4_9FUNG</name>
<proteinExistence type="predicted"/>
<evidence type="ECO:0000313" key="1">
    <source>
        <dbReference type="EMBL" id="OMJ19388.1"/>
    </source>
</evidence>
<dbReference type="AlphaFoldDB" id="A0A1R1XXP4"/>
<keyword evidence="2" id="KW-1185">Reference proteome</keyword>
<protein>
    <submittedName>
        <fullName evidence="1">Uncharacterized protein</fullName>
    </submittedName>
</protein>
<dbReference type="Gene3D" id="1.25.40.1040">
    <property type="match status" value="1"/>
</dbReference>
<dbReference type="Proteomes" id="UP000187429">
    <property type="component" value="Unassembled WGS sequence"/>
</dbReference>
<dbReference type="EMBL" id="LSSM01003023">
    <property type="protein sequence ID" value="OMJ19388.1"/>
    <property type="molecule type" value="Genomic_DNA"/>
</dbReference>
<reference evidence="2" key="1">
    <citation type="submission" date="2017-01" db="EMBL/GenBank/DDBJ databases">
        <authorList>
            <person name="Wang Y."/>
            <person name="White M."/>
            <person name="Kvist S."/>
            <person name="Moncalvo J.-M."/>
        </authorList>
    </citation>
    <scope>NUCLEOTIDE SEQUENCE [LARGE SCALE GENOMIC DNA]</scope>
    <source>
        <strain evidence="2">ID-206-W2</strain>
    </source>
</reference>
<accession>A0A1R1XXP4</accession>
<comment type="caution">
    <text evidence="1">The sequence shown here is derived from an EMBL/GenBank/DDBJ whole genome shotgun (WGS) entry which is preliminary data.</text>
</comment>
<gene>
    <name evidence="1" type="ORF">AYI69_g6638</name>
</gene>
<organism evidence="1 2">
    <name type="scientific">Smittium culicis</name>
    <dbReference type="NCBI Taxonomy" id="133412"/>
    <lineage>
        <taxon>Eukaryota</taxon>
        <taxon>Fungi</taxon>
        <taxon>Fungi incertae sedis</taxon>
        <taxon>Zoopagomycota</taxon>
        <taxon>Kickxellomycotina</taxon>
        <taxon>Harpellomycetes</taxon>
        <taxon>Harpellales</taxon>
        <taxon>Legeriomycetaceae</taxon>
        <taxon>Smittium</taxon>
    </lineage>
</organism>